<keyword evidence="1" id="KW-0677">Repeat</keyword>
<dbReference type="PANTHER" id="PTHR24173:SF74">
    <property type="entry name" value="ANKYRIN REPEAT DOMAIN-CONTAINING PROTEIN 16"/>
    <property type="match status" value="1"/>
</dbReference>
<gene>
    <name evidence="4" type="ORF">CPAR01_01577</name>
</gene>
<dbReference type="PANTHER" id="PTHR24173">
    <property type="entry name" value="ANKYRIN REPEAT CONTAINING"/>
    <property type="match status" value="1"/>
</dbReference>
<dbReference type="GeneID" id="85369765"/>
<dbReference type="Gene3D" id="1.25.40.20">
    <property type="entry name" value="Ankyrin repeat-containing domain"/>
    <property type="match status" value="2"/>
</dbReference>
<dbReference type="EMBL" id="MOPA01000001">
    <property type="protein sequence ID" value="KAK1547610.1"/>
    <property type="molecule type" value="Genomic_DNA"/>
</dbReference>
<accession>A0ABQ9T7J7</accession>
<evidence type="ECO:0000256" key="3">
    <source>
        <dbReference type="PROSITE-ProRule" id="PRU00023"/>
    </source>
</evidence>
<dbReference type="SUPFAM" id="SSF48403">
    <property type="entry name" value="Ankyrin repeat"/>
    <property type="match status" value="1"/>
</dbReference>
<reference evidence="4 5" key="1">
    <citation type="submission" date="2016-10" db="EMBL/GenBank/DDBJ databases">
        <title>The genome sequence of Colletotrichum fioriniae PJ7.</title>
        <authorList>
            <person name="Baroncelli R."/>
        </authorList>
    </citation>
    <scope>NUCLEOTIDE SEQUENCE [LARGE SCALE GENOMIC DNA]</scope>
    <source>
        <strain evidence="4 5">IMI 384185</strain>
    </source>
</reference>
<dbReference type="InterPro" id="IPR002110">
    <property type="entry name" value="Ankyrin_rpt"/>
</dbReference>
<evidence type="ECO:0008006" key="6">
    <source>
        <dbReference type="Google" id="ProtNLM"/>
    </source>
</evidence>
<evidence type="ECO:0000313" key="4">
    <source>
        <dbReference type="EMBL" id="KAK1547610.1"/>
    </source>
</evidence>
<dbReference type="PROSITE" id="PS50088">
    <property type="entry name" value="ANK_REPEAT"/>
    <property type="match status" value="2"/>
</dbReference>
<proteinExistence type="predicted"/>
<dbReference type="PRINTS" id="PR01415">
    <property type="entry name" value="ANKYRIN"/>
</dbReference>
<keyword evidence="5" id="KW-1185">Reference proteome</keyword>
<dbReference type="InterPro" id="IPR036770">
    <property type="entry name" value="Ankyrin_rpt-contain_sf"/>
</dbReference>
<comment type="caution">
    <text evidence="4">The sequence shown here is derived from an EMBL/GenBank/DDBJ whole genome shotgun (WGS) entry which is preliminary data.</text>
</comment>
<feature type="repeat" description="ANK" evidence="3">
    <location>
        <begin position="149"/>
        <end position="181"/>
    </location>
</feature>
<dbReference type="Proteomes" id="UP001241169">
    <property type="component" value="Unassembled WGS sequence"/>
</dbReference>
<dbReference type="RefSeq" id="XP_060356723.1">
    <property type="nucleotide sequence ID" value="XM_060485866.1"/>
</dbReference>
<evidence type="ECO:0000256" key="2">
    <source>
        <dbReference type="ARBA" id="ARBA00023043"/>
    </source>
</evidence>
<dbReference type="PROSITE" id="PS50297">
    <property type="entry name" value="ANK_REP_REGION"/>
    <property type="match status" value="2"/>
</dbReference>
<protein>
    <recommendedName>
        <fullName evidence="6">Ankyrin repeat protein</fullName>
    </recommendedName>
</protein>
<dbReference type="Pfam" id="PF12796">
    <property type="entry name" value="Ank_2"/>
    <property type="match status" value="1"/>
</dbReference>
<organism evidence="4 5">
    <name type="scientific">Colletotrichum paranaense</name>
    <dbReference type="NCBI Taxonomy" id="1914294"/>
    <lineage>
        <taxon>Eukaryota</taxon>
        <taxon>Fungi</taxon>
        <taxon>Dikarya</taxon>
        <taxon>Ascomycota</taxon>
        <taxon>Pezizomycotina</taxon>
        <taxon>Sordariomycetes</taxon>
        <taxon>Hypocreomycetidae</taxon>
        <taxon>Glomerellales</taxon>
        <taxon>Glomerellaceae</taxon>
        <taxon>Colletotrichum</taxon>
        <taxon>Colletotrichum acutatum species complex</taxon>
    </lineage>
</organism>
<sequence>MQEFGMTKGTDSVPFLVQCAQWIGEGPHFYLLELLLDLGYDVSGVVGDFQDWPALSSPNWISEAITPDPFFIEYFKIVCTHNQGFAGMTPLHEAILLESTQTIARWISKSKKDEKNSFGHTPLHLAVSDPQRLKALIDSGHDVNMTDIHGITPLMYAAAIHQDESVTLLIEAGACINAGDKKYGRTFLHYAAVRGHWKFIFRFLVRLEGFADNWIVEGWAESAVLLYHVEYHNLGNLEMREVFLGQLLMKCRTANLTFDEVTSGIKDNCQTPLMVAAELGEPDLVRKLVEVGADVNLKGLHHRTALHFALSRMEKSRGYGFRIAMETLRILLAGGANVFTTLVARDMGEASNRGDEELGMSHLCFQHHSADGLYGFVASSRPLCLQDEEVDDVLDEESEFLAILETEMEESSAKDFEHLLKDWLKQMNSRLDKAEVKHGYQVDYKRDCFYHNFVVDVDWPDPTRAIRSSLAMYFAWIEHEYDHGATARLAGPFHKGRYSTRTPMVHKFIEVFCIPTAEIAHALKRSDATIEEERYGHVNIELIIEHFLRPASKY</sequence>
<evidence type="ECO:0000256" key="1">
    <source>
        <dbReference type="ARBA" id="ARBA00022737"/>
    </source>
</evidence>
<evidence type="ECO:0000313" key="5">
    <source>
        <dbReference type="Proteomes" id="UP001241169"/>
    </source>
</evidence>
<name>A0ABQ9T7J7_9PEZI</name>
<keyword evidence="2 3" id="KW-0040">ANK repeat</keyword>
<dbReference type="Pfam" id="PF00023">
    <property type="entry name" value="Ank"/>
    <property type="match status" value="1"/>
</dbReference>
<dbReference type="SMART" id="SM00248">
    <property type="entry name" value="ANK"/>
    <property type="match status" value="6"/>
</dbReference>
<feature type="repeat" description="ANK" evidence="3">
    <location>
        <begin position="268"/>
        <end position="300"/>
    </location>
</feature>